<dbReference type="InterPro" id="IPR051637">
    <property type="entry name" value="Ank_repeat_dom-contain_49"/>
</dbReference>
<keyword evidence="1" id="KW-0677">Repeat</keyword>
<protein>
    <recommendedName>
        <fullName evidence="6">ANK_REP_REGION domain-containing protein</fullName>
    </recommendedName>
</protein>
<dbReference type="SUPFAM" id="SSF48403">
    <property type="entry name" value="Ankyrin repeat"/>
    <property type="match status" value="1"/>
</dbReference>
<comment type="caution">
    <text evidence="4">The sequence shown here is derived from an EMBL/GenBank/DDBJ whole genome shotgun (WGS) entry which is preliminary data.</text>
</comment>
<keyword evidence="5" id="KW-1185">Reference proteome</keyword>
<dbReference type="InterPro" id="IPR002110">
    <property type="entry name" value="Ankyrin_rpt"/>
</dbReference>
<evidence type="ECO:0008006" key="6">
    <source>
        <dbReference type="Google" id="ProtNLM"/>
    </source>
</evidence>
<evidence type="ECO:0000313" key="5">
    <source>
        <dbReference type="Proteomes" id="UP000605970"/>
    </source>
</evidence>
<sequence>MNDLIGQFLTSAEEGDLTKLEHLYSANPELLKSQDKDGYTALHRAAYNDMSEVCNWLLMKGADPQIRTNDGWTALHCAACWANYEIVAILLRHGKIVPLHLAINCSSDDKQKQYLTVKYLLEAPGFHFLKLIFIVKYSGVEMNAVNGAGDSILDLAKRTRSDLLELLKSHMK</sequence>
<dbReference type="PROSITE" id="PS50088">
    <property type="entry name" value="ANK_REPEAT"/>
    <property type="match status" value="2"/>
</dbReference>
<dbReference type="PANTHER" id="PTHR24180">
    <property type="entry name" value="CYCLIN-DEPENDENT KINASE INHIBITOR 2C-RELATED"/>
    <property type="match status" value="1"/>
</dbReference>
<dbReference type="SMART" id="SM00248">
    <property type="entry name" value="ANK"/>
    <property type="match status" value="2"/>
</dbReference>
<dbReference type="OrthoDB" id="19174at2759"/>
<dbReference type="Pfam" id="PF12796">
    <property type="entry name" value="Ank_2"/>
    <property type="match status" value="1"/>
</dbReference>
<evidence type="ECO:0000256" key="3">
    <source>
        <dbReference type="PROSITE-ProRule" id="PRU00023"/>
    </source>
</evidence>
<reference evidence="4" key="1">
    <citation type="journal article" date="2020" name="Ecol. Evol.">
        <title>Genome structure and content of the rice root-knot nematode (Meloidogyne graminicola).</title>
        <authorList>
            <person name="Phan N.T."/>
            <person name="Danchin E.G.J."/>
            <person name="Klopp C."/>
            <person name="Perfus-Barbeoch L."/>
            <person name="Kozlowski D.K."/>
            <person name="Koutsovoulos G.D."/>
            <person name="Lopez-Roques C."/>
            <person name="Bouchez O."/>
            <person name="Zahm M."/>
            <person name="Besnard G."/>
            <person name="Bellafiore S."/>
        </authorList>
    </citation>
    <scope>NUCLEOTIDE SEQUENCE</scope>
    <source>
        <strain evidence="4">VN-18</strain>
    </source>
</reference>
<dbReference type="Proteomes" id="UP000605970">
    <property type="component" value="Unassembled WGS sequence"/>
</dbReference>
<dbReference type="Gene3D" id="1.25.40.20">
    <property type="entry name" value="Ankyrin repeat-containing domain"/>
    <property type="match status" value="1"/>
</dbReference>
<accession>A0A8S9ZW98</accession>
<dbReference type="PROSITE" id="PS50297">
    <property type="entry name" value="ANK_REP_REGION"/>
    <property type="match status" value="2"/>
</dbReference>
<name>A0A8S9ZW98_9BILA</name>
<evidence type="ECO:0000313" key="4">
    <source>
        <dbReference type="EMBL" id="KAF7637940.1"/>
    </source>
</evidence>
<organism evidence="4 5">
    <name type="scientific">Meloidogyne graminicola</name>
    <dbReference type="NCBI Taxonomy" id="189291"/>
    <lineage>
        <taxon>Eukaryota</taxon>
        <taxon>Metazoa</taxon>
        <taxon>Ecdysozoa</taxon>
        <taxon>Nematoda</taxon>
        <taxon>Chromadorea</taxon>
        <taxon>Rhabditida</taxon>
        <taxon>Tylenchina</taxon>
        <taxon>Tylenchomorpha</taxon>
        <taxon>Tylenchoidea</taxon>
        <taxon>Meloidogynidae</taxon>
        <taxon>Meloidogyninae</taxon>
        <taxon>Meloidogyne</taxon>
    </lineage>
</organism>
<evidence type="ECO:0000256" key="1">
    <source>
        <dbReference type="ARBA" id="ARBA00022737"/>
    </source>
</evidence>
<keyword evidence="2 3" id="KW-0040">ANK repeat</keyword>
<evidence type="ECO:0000256" key="2">
    <source>
        <dbReference type="ARBA" id="ARBA00023043"/>
    </source>
</evidence>
<feature type="repeat" description="ANK" evidence="3">
    <location>
        <begin position="37"/>
        <end position="69"/>
    </location>
</feature>
<gene>
    <name evidence="4" type="ORF">Mgra_00002643</name>
</gene>
<dbReference type="EMBL" id="JABEBT010000016">
    <property type="protein sequence ID" value="KAF7637940.1"/>
    <property type="molecule type" value="Genomic_DNA"/>
</dbReference>
<proteinExistence type="predicted"/>
<dbReference type="PANTHER" id="PTHR24180:SF58">
    <property type="entry name" value="ANKYRIN REPEAT DOMAIN-CONTAINING PROTEIN 49"/>
    <property type="match status" value="1"/>
</dbReference>
<dbReference type="AlphaFoldDB" id="A0A8S9ZW98"/>
<dbReference type="InterPro" id="IPR036770">
    <property type="entry name" value="Ankyrin_rpt-contain_sf"/>
</dbReference>
<feature type="repeat" description="ANK" evidence="3">
    <location>
        <begin position="70"/>
        <end position="94"/>
    </location>
</feature>